<gene>
    <name evidence="12" type="ORF">tmp_000014</name>
</gene>
<evidence type="ECO:0000256" key="8">
    <source>
        <dbReference type="ARBA" id="ARBA00022991"/>
    </source>
</evidence>
<keyword evidence="3" id="KW-0600">Photoreceptor protein</keyword>
<dbReference type="PDB" id="7YTB">
    <property type="method" value="X-ray"/>
    <property type="resolution" value="3.00 A"/>
    <property type="chains" value="A/B=1-256"/>
</dbReference>
<dbReference type="EMDB" id="EMD-35143"/>
<dbReference type="GO" id="GO:0007602">
    <property type="term" value="P:phototransduction"/>
    <property type="evidence" value="ECO:0007669"/>
    <property type="project" value="UniProtKB-KW"/>
</dbReference>
<keyword evidence="9 11" id="KW-0472">Membrane</keyword>
<evidence type="ECO:0000256" key="3">
    <source>
        <dbReference type="ARBA" id="ARBA00022543"/>
    </source>
</evidence>
<dbReference type="Gene3D" id="1.20.1070.10">
    <property type="entry name" value="Rhodopsin 7-helix transmembrane proteins"/>
    <property type="match status" value="1"/>
</dbReference>
<accession>A0A977XLG0</accession>
<feature type="transmembrane region" description="Helical" evidence="11">
    <location>
        <begin position="119"/>
        <end position="137"/>
    </location>
</feature>
<evidence type="ECO:0000256" key="10">
    <source>
        <dbReference type="ARBA" id="ARBA00023170"/>
    </source>
</evidence>
<dbReference type="GO" id="GO:0009881">
    <property type="term" value="F:photoreceptor activity"/>
    <property type="evidence" value="ECO:0007669"/>
    <property type="project" value="UniProtKB-KW"/>
</dbReference>
<dbReference type="SMR" id="A0A977XLG0"/>
<keyword evidence="7 11" id="KW-1133">Transmembrane helix</keyword>
<keyword evidence="4" id="KW-0716">Sensory transduction</keyword>
<dbReference type="PDB" id="8I2Z">
    <property type="method" value="EM"/>
    <property type="resolution" value="2.30 A"/>
    <property type="chains" value="A=1-256"/>
</dbReference>
<dbReference type="GO" id="GO:0005216">
    <property type="term" value="F:monoatomic ion channel activity"/>
    <property type="evidence" value="ECO:0007669"/>
    <property type="project" value="InterPro"/>
</dbReference>
<evidence type="ECO:0000256" key="1">
    <source>
        <dbReference type="ARBA" id="ARBA00004141"/>
    </source>
</evidence>
<keyword evidence="13 14" id="KW-0002">3D-structure</keyword>
<dbReference type="EMBL" id="OP056329">
    <property type="protein sequence ID" value="UXP70935.1"/>
    <property type="molecule type" value="Genomic_DNA"/>
</dbReference>
<evidence type="ECO:0000256" key="6">
    <source>
        <dbReference type="ARBA" id="ARBA00022925"/>
    </source>
</evidence>
<keyword evidence="5 11" id="KW-0812">Transmembrane</keyword>
<dbReference type="AlphaFoldDB" id="A0A977XLG0"/>
<dbReference type="PANTHER" id="PTHR28286:SF2">
    <property type="entry name" value="BACTERIORHODOPSIN _OPSIN, NOPA (EUROFUNG)"/>
    <property type="match status" value="1"/>
</dbReference>
<reference evidence="13 14" key="2">
    <citation type="journal article" date="2023" name="Nature">
        <title>Phototrophy by antenna-containing rhodopsin pumps in aquatic environments.</title>
        <authorList>
            <person name="Chazan A."/>
            <person name="Das I."/>
            <person name="Fujiwara T."/>
            <person name="Murakoshi S."/>
            <person name="Rozenberg A."/>
            <person name="Molina-Marquez A."/>
            <person name="Sano F.K."/>
            <person name="Tanaka T."/>
            <person name="Gomez-Villegas P."/>
            <person name="Larom S."/>
            <person name="Pushkarev A."/>
            <person name="Malakar P."/>
            <person name="Hasegawa M."/>
            <person name="Tsukamoto Y."/>
            <person name="Ishizuka T."/>
            <person name="Konno M."/>
            <person name="Nagata T."/>
            <person name="Mizuno Y."/>
            <person name="Katayama K."/>
            <person name="Abe-Yoshizumi R."/>
            <person name="Ruhman S."/>
            <person name="Inoue K."/>
            <person name="Kandori H."/>
            <person name="Leon R."/>
            <person name="Shihoya W."/>
            <person name="Yoshizawa S."/>
            <person name="Sheves M."/>
            <person name="Nureki O."/>
            <person name="Beja O."/>
        </authorList>
    </citation>
    <scope>STRUCTURE BY ELECTRON MICROSCOPY (2.30 ANGSTROMS)</scope>
</reference>
<feature type="transmembrane region" description="Helical" evidence="11">
    <location>
        <begin position="191"/>
        <end position="211"/>
    </location>
</feature>
<comment type="similarity">
    <text evidence="2">Belongs to the archaeal/bacterial/fungal opsin family.</text>
</comment>
<evidence type="ECO:0000256" key="11">
    <source>
        <dbReference type="SAM" id="Phobius"/>
    </source>
</evidence>
<dbReference type="SUPFAM" id="SSF81321">
    <property type="entry name" value="Family A G protein-coupled receptor-like"/>
    <property type="match status" value="1"/>
</dbReference>
<proteinExistence type="evidence at protein level"/>
<evidence type="ECO:0000256" key="5">
    <source>
        <dbReference type="ARBA" id="ARBA00022692"/>
    </source>
</evidence>
<dbReference type="Pfam" id="PF01036">
    <property type="entry name" value="Bac_rhodopsin"/>
    <property type="match status" value="1"/>
</dbReference>
<evidence type="ECO:0000256" key="2">
    <source>
        <dbReference type="ARBA" id="ARBA00008130"/>
    </source>
</evidence>
<keyword evidence="10" id="KW-0675">Receptor</keyword>
<keyword evidence="6" id="KW-0681">Retinal protein</keyword>
<dbReference type="GO" id="GO:0016020">
    <property type="term" value="C:membrane"/>
    <property type="evidence" value="ECO:0007669"/>
    <property type="project" value="UniProtKB-SubCell"/>
</dbReference>
<dbReference type="SMART" id="SM01021">
    <property type="entry name" value="Bac_rhodopsin"/>
    <property type="match status" value="1"/>
</dbReference>
<comment type="subcellular location">
    <subcellularLocation>
        <location evidence="1">Membrane</location>
        <topology evidence="1">Multi-pass membrane protein</topology>
    </subcellularLocation>
</comment>
<dbReference type="InterPro" id="IPR001425">
    <property type="entry name" value="Arc/bac/fun_rhodopsins"/>
</dbReference>
<evidence type="ECO:0007829" key="13">
    <source>
        <dbReference type="PDB" id="7YTB"/>
    </source>
</evidence>
<dbReference type="PROSITE" id="PS00950">
    <property type="entry name" value="BACTERIAL_OPSIN_1"/>
    <property type="match status" value="1"/>
</dbReference>
<protein>
    <submittedName>
        <fullName evidence="12">Xanthorhodopsin</fullName>
    </submittedName>
</protein>
<evidence type="ECO:0000313" key="12">
    <source>
        <dbReference type="EMBL" id="UXP70935.1"/>
    </source>
</evidence>
<feature type="transmembrane region" description="Helical" evidence="11">
    <location>
        <begin position="92"/>
        <end position="112"/>
    </location>
</feature>
<feature type="transmembrane region" description="Helical" evidence="11">
    <location>
        <begin position="45"/>
        <end position="62"/>
    </location>
</feature>
<evidence type="ECO:0000256" key="7">
    <source>
        <dbReference type="ARBA" id="ARBA00022989"/>
    </source>
</evidence>
<evidence type="ECO:0000256" key="9">
    <source>
        <dbReference type="ARBA" id="ARBA00023136"/>
    </source>
</evidence>
<evidence type="ECO:0000256" key="4">
    <source>
        <dbReference type="ARBA" id="ARBA00022606"/>
    </source>
</evidence>
<dbReference type="CDD" id="cd15242">
    <property type="entry name" value="7tm_Proteorhodopsin"/>
    <property type="match status" value="1"/>
</dbReference>
<dbReference type="PANTHER" id="PTHR28286">
    <property type="match status" value="1"/>
</dbReference>
<reference evidence="12" key="1">
    <citation type="journal article" date="2022" name="bioRxiv">
        <title>Energy transfer in ubiquitous rhodopsin pumps with xanthophyll antennas.</title>
        <authorList>
            <person name="Chazan A."/>
            <person name="Das I."/>
            <person name="Fujiwara T."/>
            <person name="Murakoshi S."/>
            <person name="Shihoya W."/>
            <person name="Rozenberg A."/>
            <person name="Molina-Marquez A."/>
            <person name="Larom S."/>
            <person name="Pushkarev A."/>
            <person name="Malakar P."/>
            <person name="Ruhman S."/>
            <person name="Hasegawa M."/>
            <person name="Tsukamoto Y."/>
            <person name="Ishizuka T."/>
            <person name="Konno M."/>
            <person name="Nagata T."/>
            <person name="Inoue K."/>
            <person name="Mizuno Y."/>
            <person name="Katayama K."/>
            <person name="Abe-Yoshizumi R."/>
            <person name="Kandori H."/>
            <person name="Leon R.M."/>
            <person name="Yoshizawa S."/>
            <person name="Sheves M."/>
            <person name="Nureki O."/>
            <person name="Beja O."/>
        </authorList>
    </citation>
    <scope>NUCLEOTIDE SEQUENCE</scope>
</reference>
<keyword evidence="8" id="KW-0157">Chromophore</keyword>
<sequence length="256" mass="27897">MSATTLTLQQFSTVYNMLSFAVASMLGAFAFFVMGRKIVGPKYRLALVVSSLVVLIAGYHYWRIMGSWTAAYALKDGMYVPTGEPFNDAYRYVDWLLTVPLLLTELVLVMKLKKESGSVLAKLILAAIAMIALGYPGEISNPESQAGARLMWGVLSTVPFLYILYVLWVRLGDAIGEHPAKVQVLLKNTRYLILLTWGFYPIVYAMGSYGWLGGAGSVVAVQVGYSIADVTAKALYGVMIFAIAYAKSEADGSLPA</sequence>
<dbReference type="PRINTS" id="PR00251">
    <property type="entry name" value="BACTRLOPSIN"/>
</dbReference>
<feature type="transmembrane region" description="Helical" evidence="11">
    <location>
        <begin position="149"/>
        <end position="171"/>
    </location>
</feature>
<evidence type="ECO:0007829" key="14">
    <source>
        <dbReference type="PDB" id="8I2Z"/>
    </source>
</evidence>
<dbReference type="InterPro" id="IPR018229">
    <property type="entry name" value="Rhodopsin_retinal_BS"/>
</dbReference>
<organism evidence="12">
    <name type="scientific">uncultured Bdellovibrionales bacterium</name>
    <dbReference type="NCBI Taxonomy" id="395355"/>
    <lineage>
        <taxon>Bacteria</taxon>
        <taxon>Pseudomonadati</taxon>
        <taxon>Bdellovibrionota</taxon>
        <taxon>Bdellovibrionia</taxon>
        <taxon>Bdellovibrionales</taxon>
        <taxon>environmental samples</taxon>
    </lineage>
</organism>
<feature type="transmembrane region" description="Helical" evidence="11">
    <location>
        <begin position="14"/>
        <end position="33"/>
    </location>
</feature>
<name>A0A977XLG0_9BACT</name>
<feature type="transmembrane region" description="Helical" evidence="11">
    <location>
        <begin position="223"/>
        <end position="246"/>
    </location>
</feature>